<proteinExistence type="inferred from homology"/>
<keyword evidence="8" id="KW-1185">Reference proteome</keyword>
<dbReference type="OrthoDB" id="191513at2157"/>
<dbReference type="GO" id="GO:0042840">
    <property type="term" value="P:D-glucuronate catabolic process"/>
    <property type="evidence" value="ECO:0007669"/>
    <property type="project" value="TreeGrafter"/>
</dbReference>
<sequence length="362" mass="41333">MEFVGDNYLLESDSAKEVYAEIESLPIVDPHNHANLAEIVNNDGWNDIWEVEGETDHYVWSVMRKRGVPERKITGGASNKEKWLALAEIFPELAGNPTYEWIHLDLKRRFGIDEPISAKTAKDIWWRTKDQLSKPSMKPQQLLTEMNVEVLCTTDDPTSDLANHEKAETAIDGIQTRPTWRVDRVMHVGEANWHEFVDELASATGIDTSDLNGFLDALARTHDYFDKRGCRASDLSLKEVVSRSVSRQRAREVYQNAIDGAKLSHRDVTDFRAFMLEKIGELNRKKDWVTQLHIGPVRDYRESLYERVGADAGGDVSTQTVELTENLKYFLNTFDGETEIVLYTVDPTHYPTLVFRQSSIEG</sequence>
<dbReference type="PANTHER" id="PTHR30068">
    <property type="entry name" value="URONATE ISOMERASE"/>
    <property type="match status" value="1"/>
</dbReference>
<dbReference type="InterPro" id="IPR032466">
    <property type="entry name" value="Metal_Hydrolase"/>
</dbReference>
<dbReference type="EMBL" id="FODV01000027">
    <property type="protein sequence ID" value="SEP25567.1"/>
    <property type="molecule type" value="Genomic_DNA"/>
</dbReference>
<comment type="catalytic activity">
    <reaction evidence="1">
        <text>D-glucuronate = D-fructuronate</text>
        <dbReference type="Rhea" id="RHEA:13049"/>
        <dbReference type="ChEBI" id="CHEBI:58720"/>
        <dbReference type="ChEBI" id="CHEBI:59863"/>
        <dbReference type="EC" id="5.3.1.12"/>
    </reaction>
</comment>
<evidence type="ECO:0000256" key="1">
    <source>
        <dbReference type="ARBA" id="ARBA00001165"/>
    </source>
</evidence>
<evidence type="ECO:0000313" key="7">
    <source>
        <dbReference type="EMBL" id="SEP25567.1"/>
    </source>
</evidence>
<comment type="pathway">
    <text evidence="2">Carbohydrate metabolism; pentose and glucuronate interconversion.</text>
</comment>
<gene>
    <name evidence="7" type="ORF">SAMN04487948_12742</name>
</gene>
<evidence type="ECO:0000256" key="4">
    <source>
        <dbReference type="ARBA" id="ARBA00012546"/>
    </source>
</evidence>
<dbReference type="SUPFAM" id="SSF51556">
    <property type="entry name" value="Metallo-dependent hydrolases"/>
    <property type="match status" value="1"/>
</dbReference>
<evidence type="ECO:0000256" key="5">
    <source>
        <dbReference type="ARBA" id="ARBA00020555"/>
    </source>
</evidence>
<dbReference type="GO" id="GO:0008880">
    <property type="term" value="F:glucuronate isomerase activity"/>
    <property type="evidence" value="ECO:0007669"/>
    <property type="project" value="UniProtKB-EC"/>
</dbReference>
<comment type="similarity">
    <text evidence="3">Belongs to the metallo-dependent hydrolases superfamily. Uronate isomerase family.</text>
</comment>
<evidence type="ECO:0000256" key="6">
    <source>
        <dbReference type="ARBA" id="ARBA00023235"/>
    </source>
</evidence>
<dbReference type="AlphaFoldDB" id="A0A1H8WDP8"/>
<dbReference type="Proteomes" id="UP000199126">
    <property type="component" value="Unassembled WGS sequence"/>
</dbReference>
<dbReference type="Gene3D" id="3.20.20.140">
    <property type="entry name" value="Metal-dependent hydrolases"/>
    <property type="match status" value="1"/>
</dbReference>
<dbReference type="EC" id="5.3.1.12" evidence="4"/>
<keyword evidence="6 7" id="KW-0413">Isomerase</keyword>
<dbReference type="InterPro" id="IPR003766">
    <property type="entry name" value="Uronate_isomerase"/>
</dbReference>
<name>A0A1H8WDP8_9EURY</name>
<dbReference type="UniPathway" id="UPA00246"/>
<accession>A0A1H8WDP8</accession>
<dbReference type="Pfam" id="PF02614">
    <property type="entry name" value="UxaC"/>
    <property type="match status" value="1"/>
</dbReference>
<protein>
    <recommendedName>
        <fullName evidence="5">Uronate isomerase</fullName>
        <ecNumber evidence="4">5.3.1.12</ecNumber>
    </recommendedName>
</protein>
<dbReference type="GO" id="GO:0019698">
    <property type="term" value="P:D-galacturonate catabolic process"/>
    <property type="evidence" value="ECO:0007669"/>
    <property type="project" value="TreeGrafter"/>
</dbReference>
<dbReference type="RefSeq" id="WP_089827774.1">
    <property type="nucleotide sequence ID" value="NZ_FODV01000027.1"/>
</dbReference>
<reference evidence="8" key="1">
    <citation type="submission" date="2016-10" db="EMBL/GenBank/DDBJ databases">
        <authorList>
            <person name="Varghese N."/>
            <person name="Submissions S."/>
        </authorList>
    </citation>
    <scope>NUCLEOTIDE SEQUENCE [LARGE SCALE GENOMIC DNA]</scope>
    <source>
        <strain evidence="8">CGMCC 1.10121</strain>
    </source>
</reference>
<dbReference type="Gene3D" id="1.10.2020.10">
    <property type="entry name" value="uronate isomerase, domain 2, chain A"/>
    <property type="match status" value="1"/>
</dbReference>
<evidence type="ECO:0000256" key="3">
    <source>
        <dbReference type="ARBA" id="ARBA00008397"/>
    </source>
</evidence>
<organism evidence="7 8">
    <name type="scientific">Halogranum amylolyticum</name>
    <dbReference type="NCBI Taxonomy" id="660520"/>
    <lineage>
        <taxon>Archaea</taxon>
        <taxon>Methanobacteriati</taxon>
        <taxon>Methanobacteriota</taxon>
        <taxon>Stenosarchaea group</taxon>
        <taxon>Halobacteria</taxon>
        <taxon>Halobacteriales</taxon>
        <taxon>Haloferacaceae</taxon>
    </lineage>
</organism>
<dbReference type="PANTHER" id="PTHR30068:SF4">
    <property type="entry name" value="URONATE ISOMERASE"/>
    <property type="match status" value="1"/>
</dbReference>
<evidence type="ECO:0000256" key="2">
    <source>
        <dbReference type="ARBA" id="ARBA00004892"/>
    </source>
</evidence>
<evidence type="ECO:0000313" key="8">
    <source>
        <dbReference type="Proteomes" id="UP000199126"/>
    </source>
</evidence>